<sequence length="642" mass="70935">MIERYYLERALLFRVPGIAKINSVAEKPYSVTVYIGDEKGEISPQVLETAERVAEEIRPATSLVVVKPYKDGPGDALPPVILPREIKRAAVFTPPIKSDLEYLLKSAVGGCIFAEVVTVRGGEIAVYIGGEDKAASPEMLKKAKQLLEVIYGNAVKYEVHGYNDYTESASANHSITPFIRSSRFDPQRYGDGSLLKLAKDDEERYCDLLPKLIDGEADPEKELGCRFTKRGAALVDLGASEGDLEALLTIFSTIYLYIPQDRKDFPGAKAISFPFSINDKTFINLVKAGRIIPVFHAPLHQYVPNTVVELVEASKGRAILPRQLDGLTVLTMARQFPFWKTMRRKPGTVAEIYHLLNYQIHDLSDDDFGALVLRSIKPVFENHLLVAERGEQWFLDVGRLAAGNLTAGGLVASFLNDFVKTLDKKILDTVIIETNNYAMNLTAARALGAVYSPAVVLNEKLLNMVAHMEAGPRQQLSATSINRLNEVLKGLHLVRPEHVPLGEYVDVLNSSEAERVRGVVFDIIYRAQGDPQKVKEEVERFNREVLKWRRSIVGKAAEREIGIIDIVGTLLDVVPIPLGAFGKPVLSFFGMALKALFGDMLKKAVDATVFADLEDRIFAALGGVSPAAVRISKIRSKIGSKY</sequence>
<protein>
    <submittedName>
        <fullName evidence="1">Uncharacterized protein</fullName>
    </submittedName>
</protein>
<name>A0A494WU44_9FIRM</name>
<dbReference type="Proteomes" id="UP000271256">
    <property type="component" value="Unassembled WGS sequence"/>
</dbReference>
<dbReference type="EMBL" id="RBWE01000001">
    <property type="protein sequence ID" value="RKO66936.1"/>
    <property type="molecule type" value="Genomic_DNA"/>
</dbReference>
<proteinExistence type="predicted"/>
<organism evidence="1 2">
    <name type="scientific">Desulfofundulus salinus</name>
    <dbReference type="NCBI Taxonomy" id="2419843"/>
    <lineage>
        <taxon>Bacteria</taxon>
        <taxon>Bacillati</taxon>
        <taxon>Bacillota</taxon>
        <taxon>Clostridia</taxon>
        <taxon>Eubacteriales</taxon>
        <taxon>Peptococcaceae</taxon>
        <taxon>Desulfofundulus</taxon>
    </lineage>
</organism>
<reference evidence="1 2" key="1">
    <citation type="submission" date="2018-10" db="EMBL/GenBank/DDBJ databases">
        <authorList>
            <person name="Grouzdev D.S."/>
            <person name="Krutkina M.S."/>
            <person name="Tourova T.P."/>
            <person name="Nazina T.N."/>
        </authorList>
    </citation>
    <scope>NUCLEOTIDE SEQUENCE [LARGE SCALE GENOMIC DNA]</scope>
    <source>
        <strain evidence="1 2">435</strain>
    </source>
</reference>
<dbReference type="AlphaFoldDB" id="A0A494WU44"/>
<keyword evidence="2" id="KW-1185">Reference proteome</keyword>
<evidence type="ECO:0000313" key="1">
    <source>
        <dbReference type="EMBL" id="RKO66936.1"/>
    </source>
</evidence>
<comment type="caution">
    <text evidence="1">The sequence shown here is derived from an EMBL/GenBank/DDBJ whole genome shotgun (WGS) entry which is preliminary data.</text>
</comment>
<evidence type="ECO:0000313" key="2">
    <source>
        <dbReference type="Proteomes" id="UP000271256"/>
    </source>
</evidence>
<gene>
    <name evidence="1" type="ORF">D7024_08245</name>
</gene>
<accession>A0A494WU44</accession>